<sequence>MIELLWNAPVGEKKMSAVFSAFNLHAGQTAIDFGCGSGEVLLRLHERFSIAGTGFDISPTLIEEANRRAAARGIGPSQVRFEGADVRTLEPHTFDVAICLGATHAFTLGSEAYPRALQEMMRWVNPGGQLLVGEAYMKRPATPEYRSLIGEFPPDEQTHAANVSVGQKMGLIPLGAWTSSHEEWDEFEWAYQRVLERKACQETTSSVLQERLTQRRLWMDAYLRWGRETLGYGMYLFGVPKS</sequence>
<evidence type="ECO:0000256" key="1">
    <source>
        <dbReference type="ARBA" id="ARBA00022603"/>
    </source>
</evidence>
<accession>A0A2S8GCM6</accession>
<evidence type="ECO:0000313" key="6">
    <source>
        <dbReference type="Proteomes" id="UP000237819"/>
    </source>
</evidence>
<dbReference type="Gene3D" id="3.40.50.150">
    <property type="entry name" value="Vaccinia Virus protein VP39"/>
    <property type="match status" value="1"/>
</dbReference>
<reference evidence="5 6" key="1">
    <citation type="submission" date="2018-02" db="EMBL/GenBank/DDBJ databases">
        <title>Comparative genomes isolates from brazilian mangrove.</title>
        <authorList>
            <person name="Araujo J.E."/>
            <person name="Taketani R.G."/>
            <person name="Silva M.C.P."/>
            <person name="Loureco M.V."/>
            <person name="Andreote F.D."/>
        </authorList>
    </citation>
    <scope>NUCLEOTIDE SEQUENCE [LARGE SCALE GENOMIC DNA]</scope>
    <source>
        <strain evidence="5 6">Nap-Phe MGV</strain>
    </source>
</reference>
<dbReference type="PANTHER" id="PTHR43464">
    <property type="entry name" value="METHYLTRANSFERASE"/>
    <property type="match status" value="1"/>
</dbReference>
<protein>
    <recommendedName>
        <fullName evidence="4">Methyltransferase domain-containing protein</fullName>
    </recommendedName>
</protein>
<dbReference type="GO" id="GO:0032259">
    <property type="term" value="P:methylation"/>
    <property type="evidence" value="ECO:0007669"/>
    <property type="project" value="UniProtKB-KW"/>
</dbReference>
<dbReference type="AlphaFoldDB" id="A0A2S8GCM6"/>
<keyword evidence="3" id="KW-0949">S-adenosyl-L-methionine</keyword>
<dbReference type="CDD" id="cd02440">
    <property type="entry name" value="AdoMet_MTases"/>
    <property type="match status" value="1"/>
</dbReference>
<evidence type="ECO:0000256" key="2">
    <source>
        <dbReference type="ARBA" id="ARBA00022679"/>
    </source>
</evidence>
<name>A0A2S8GCM6_9BACT</name>
<dbReference type="GO" id="GO:0008168">
    <property type="term" value="F:methyltransferase activity"/>
    <property type="evidence" value="ECO:0007669"/>
    <property type="project" value="UniProtKB-KW"/>
</dbReference>
<keyword evidence="1" id="KW-0489">Methyltransferase</keyword>
<gene>
    <name evidence="5" type="ORF">C5Y93_27240</name>
</gene>
<evidence type="ECO:0000256" key="3">
    <source>
        <dbReference type="ARBA" id="ARBA00022691"/>
    </source>
</evidence>
<dbReference type="Pfam" id="PF13649">
    <property type="entry name" value="Methyltransf_25"/>
    <property type="match status" value="1"/>
</dbReference>
<dbReference type="InterPro" id="IPR029063">
    <property type="entry name" value="SAM-dependent_MTases_sf"/>
</dbReference>
<dbReference type="EMBL" id="PUHZ01000025">
    <property type="protein sequence ID" value="PQO42050.1"/>
    <property type="molecule type" value="Genomic_DNA"/>
</dbReference>
<keyword evidence="2" id="KW-0808">Transferase</keyword>
<dbReference type="SUPFAM" id="SSF53335">
    <property type="entry name" value="S-adenosyl-L-methionine-dependent methyltransferases"/>
    <property type="match status" value="1"/>
</dbReference>
<evidence type="ECO:0000259" key="4">
    <source>
        <dbReference type="Pfam" id="PF13649"/>
    </source>
</evidence>
<organism evidence="5 6">
    <name type="scientific">Blastopirellula marina</name>
    <dbReference type="NCBI Taxonomy" id="124"/>
    <lineage>
        <taxon>Bacteria</taxon>
        <taxon>Pseudomonadati</taxon>
        <taxon>Planctomycetota</taxon>
        <taxon>Planctomycetia</taxon>
        <taxon>Pirellulales</taxon>
        <taxon>Pirellulaceae</taxon>
        <taxon>Blastopirellula</taxon>
    </lineage>
</organism>
<proteinExistence type="predicted"/>
<evidence type="ECO:0000313" key="5">
    <source>
        <dbReference type="EMBL" id="PQO42050.1"/>
    </source>
</evidence>
<feature type="domain" description="Methyltransferase" evidence="4">
    <location>
        <begin position="31"/>
        <end position="128"/>
    </location>
</feature>
<dbReference type="OrthoDB" id="9792690at2"/>
<dbReference type="RefSeq" id="WP_105338633.1">
    <property type="nucleotide sequence ID" value="NZ_PUHZ01000025.1"/>
</dbReference>
<dbReference type="InterPro" id="IPR041698">
    <property type="entry name" value="Methyltransf_25"/>
</dbReference>
<comment type="caution">
    <text evidence="5">The sequence shown here is derived from an EMBL/GenBank/DDBJ whole genome shotgun (WGS) entry which is preliminary data.</text>
</comment>
<dbReference type="PANTHER" id="PTHR43464:SF19">
    <property type="entry name" value="UBIQUINONE BIOSYNTHESIS O-METHYLTRANSFERASE, MITOCHONDRIAL"/>
    <property type="match status" value="1"/>
</dbReference>
<dbReference type="Proteomes" id="UP000237819">
    <property type="component" value="Unassembled WGS sequence"/>
</dbReference>